<comment type="caution">
    <text evidence="1">The sequence shown here is derived from an EMBL/GenBank/DDBJ whole genome shotgun (WGS) entry which is preliminary data.</text>
</comment>
<evidence type="ECO:0000313" key="2">
    <source>
        <dbReference type="Proteomes" id="UP000762676"/>
    </source>
</evidence>
<reference evidence="1 2" key="1">
    <citation type="journal article" date="2021" name="Elife">
        <title>Chloroplast acquisition without the gene transfer in kleptoplastic sea slugs, Plakobranchus ocellatus.</title>
        <authorList>
            <person name="Maeda T."/>
            <person name="Takahashi S."/>
            <person name="Yoshida T."/>
            <person name="Shimamura S."/>
            <person name="Takaki Y."/>
            <person name="Nagai Y."/>
            <person name="Toyoda A."/>
            <person name="Suzuki Y."/>
            <person name="Arimoto A."/>
            <person name="Ishii H."/>
            <person name="Satoh N."/>
            <person name="Nishiyama T."/>
            <person name="Hasebe M."/>
            <person name="Maruyama T."/>
            <person name="Minagawa J."/>
            <person name="Obokata J."/>
            <person name="Shigenobu S."/>
        </authorList>
    </citation>
    <scope>NUCLEOTIDE SEQUENCE [LARGE SCALE GENOMIC DNA]</scope>
</reference>
<dbReference type="AlphaFoldDB" id="A0AAV4GE33"/>
<name>A0AAV4GE33_9GAST</name>
<dbReference type="Proteomes" id="UP000762676">
    <property type="component" value="Unassembled WGS sequence"/>
</dbReference>
<organism evidence="1 2">
    <name type="scientific">Elysia marginata</name>
    <dbReference type="NCBI Taxonomy" id="1093978"/>
    <lineage>
        <taxon>Eukaryota</taxon>
        <taxon>Metazoa</taxon>
        <taxon>Spiralia</taxon>
        <taxon>Lophotrochozoa</taxon>
        <taxon>Mollusca</taxon>
        <taxon>Gastropoda</taxon>
        <taxon>Heterobranchia</taxon>
        <taxon>Euthyneura</taxon>
        <taxon>Panpulmonata</taxon>
        <taxon>Sacoglossa</taxon>
        <taxon>Placobranchoidea</taxon>
        <taxon>Plakobranchidae</taxon>
        <taxon>Elysia</taxon>
    </lineage>
</organism>
<keyword evidence="2" id="KW-1185">Reference proteome</keyword>
<sequence>MTVCPGFSDDPQQVNDVRKIAIINRELVKRNINIAALKETRFAASDSLKEKDACAPTLSSSAEAKDVVYDELEKIRGVPDREKLILLGLETSTPE</sequence>
<gene>
    <name evidence="1" type="ORF">ElyMa_002388300</name>
</gene>
<evidence type="ECO:0000313" key="1">
    <source>
        <dbReference type="EMBL" id="GFR83355.1"/>
    </source>
</evidence>
<accession>A0AAV4GE33</accession>
<protein>
    <submittedName>
        <fullName evidence="1">Uncharacterized protein</fullName>
    </submittedName>
</protein>
<dbReference type="EMBL" id="BMAT01004921">
    <property type="protein sequence ID" value="GFR83355.1"/>
    <property type="molecule type" value="Genomic_DNA"/>
</dbReference>
<proteinExistence type="predicted"/>